<reference evidence="2" key="1">
    <citation type="submission" date="2016-10" db="EMBL/GenBank/DDBJ databases">
        <authorList>
            <person name="Varghese N."/>
            <person name="Submissions S."/>
        </authorList>
    </citation>
    <scope>NUCLEOTIDE SEQUENCE [LARGE SCALE GENOMIC DNA]</scope>
    <source>
        <strain evidence="2">DSM 45460</strain>
    </source>
</reference>
<keyword evidence="2" id="KW-1185">Reference proteome</keyword>
<dbReference type="SUPFAM" id="SSF47162">
    <property type="entry name" value="Apolipoprotein"/>
    <property type="match status" value="1"/>
</dbReference>
<dbReference type="OrthoDB" id="4562539at2"/>
<evidence type="ECO:0000313" key="2">
    <source>
        <dbReference type="Proteomes" id="UP000199213"/>
    </source>
</evidence>
<organism evidence="1 2">
    <name type="scientific">Actinopolyspora mzabensis</name>
    <dbReference type="NCBI Taxonomy" id="995066"/>
    <lineage>
        <taxon>Bacteria</taxon>
        <taxon>Bacillati</taxon>
        <taxon>Actinomycetota</taxon>
        <taxon>Actinomycetes</taxon>
        <taxon>Actinopolysporales</taxon>
        <taxon>Actinopolysporaceae</taxon>
        <taxon>Actinopolyspora</taxon>
    </lineage>
</organism>
<protein>
    <recommendedName>
        <fullName evidence="3">WXG100 family type VII secretion target</fullName>
    </recommendedName>
</protein>
<dbReference type="Proteomes" id="UP000199213">
    <property type="component" value="Unassembled WGS sequence"/>
</dbReference>
<name>A0A1G9A5E8_ACTMZ</name>
<evidence type="ECO:0000313" key="1">
    <source>
        <dbReference type="EMBL" id="SDK22602.1"/>
    </source>
</evidence>
<evidence type="ECO:0008006" key="3">
    <source>
        <dbReference type="Google" id="ProtNLM"/>
    </source>
</evidence>
<gene>
    <name evidence="1" type="ORF">SAMN04487820_105327</name>
</gene>
<proteinExistence type="predicted"/>
<dbReference type="EMBL" id="FNFM01000005">
    <property type="protein sequence ID" value="SDK22602.1"/>
    <property type="molecule type" value="Genomic_DNA"/>
</dbReference>
<dbReference type="RefSeq" id="WP_092627857.1">
    <property type="nucleotide sequence ID" value="NZ_FNFM01000005.1"/>
</dbReference>
<sequence length="128" mass="14692">MTSETYLDAPGTENAGRRLSQAVEEFKGSLRSLNYELERDHGCWSDDEIGKQFESSYLDEANKTRESLRKLQESLTEFADVGLPNVVSNIQELDSSYGDVMKQYRSRLEEYRSKMAEHMLPPDNEKSS</sequence>
<dbReference type="AlphaFoldDB" id="A0A1G9A5E8"/>
<accession>A0A1G9A5E8</accession>